<dbReference type="Proteomes" id="UP000887159">
    <property type="component" value="Unassembled WGS sequence"/>
</dbReference>
<dbReference type="InterPro" id="IPR025246">
    <property type="entry name" value="IS30-like_HTH"/>
</dbReference>
<comment type="caution">
    <text evidence="2">The sequence shown here is derived from an EMBL/GenBank/DDBJ whole genome shotgun (WGS) entry which is preliminary data.</text>
</comment>
<dbReference type="Gene3D" id="1.10.10.10">
    <property type="entry name" value="Winged helix-like DNA-binding domain superfamily/Winged helix DNA-binding domain"/>
    <property type="match status" value="1"/>
</dbReference>
<dbReference type="Pfam" id="PF13936">
    <property type="entry name" value="HTH_38"/>
    <property type="match status" value="1"/>
</dbReference>
<protein>
    <recommendedName>
        <fullName evidence="1">Transposase IS30-like HTH domain-containing protein</fullName>
    </recommendedName>
</protein>
<dbReference type="AlphaFoldDB" id="A0A8X6RRH2"/>
<keyword evidence="3" id="KW-1185">Reference proteome</keyword>
<evidence type="ECO:0000313" key="2">
    <source>
        <dbReference type="EMBL" id="GFX97702.1"/>
    </source>
</evidence>
<proteinExistence type="predicted"/>
<gene>
    <name evidence="2" type="primary">NCL1_59099</name>
    <name evidence="2" type="ORF">TNCV_3065891</name>
</gene>
<evidence type="ECO:0000259" key="1">
    <source>
        <dbReference type="Pfam" id="PF13936"/>
    </source>
</evidence>
<name>A0A8X6RRH2_TRICX</name>
<accession>A0A8X6RRH2</accession>
<dbReference type="EMBL" id="BMAU01021199">
    <property type="protein sequence ID" value="GFX97702.1"/>
    <property type="molecule type" value="Genomic_DNA"/>
</dbReference>
<reference evidence="2" key="1">
    <citation type="submission" date="2020-08" db="EMBL/GenBank/DDBJ databases">
        <title>Multicomponent nature underlies the extraordinary mechanical properties of spider dragline silk.</title>
        <authorList>
            <person name="Kono N."/>
            <person name="Nakamura H."/>
            <person name="Mori M."/>
            <person name="Yoshida Y."/>
            <person name="Ohtoshi R."/>
            <person name="Malay A.D."/>
            <person name="Moran D.A.P."/>
            <person name="Tomita M."/>
            <person name="Numata K."/>
            <person name="Arakawa K."/>
        </authorList>
    </citation>
    <scope>NUCLEOTIDE SEQUENCE</scope>
</reference>
<feature type="domain" description="Transposase IS30-like HTH" evidence="1">
    <location>
        <begin position="9"/>
        <end position="48"/>
    </location>
</feature>
<sequence>MPTRRNKEKFQQLTEFERGRIIGLREGEFSYRAIGARMQRNSSTVMRVWKQWTDVTEQLKILVVDDGR</sequence>
<dbReference type="InterPro" id="IPR036388">
    <property type="entry name" value="WH-like_DNA-bd_sf"/>
</dbReference>
<organism evidence="2 3">
    <name type="scientific">Trichonephila clavipes</name>
    <name type="common">Golden silk orbweaver</name>
    <name type="synonym">Nephila clavipes</name>
    <dbReference type="NCBI Taxonomy" id="2585209"/>
    <lineage>
        <taxon>Eukaryota</taxon>
        <taxon>Metazoa</taxon>
        <taxon>Ecdysozoa</taxon>
        <taxon>Arthropoda</taxon>
        <taxon>Chelicerata</taxon>
        <taxon>Arachnida</taxon>
        <taxon>Araneae</taxon>
        <taxon>Araneomorphae</taxon>
        <taxon>Entelegynae</taxon>
        <taxon>Araneoidea</taxon>
        <taxon>Nephilidae</taxon>
        <taxon>Trichonephila</taxon>
    </lineage>
</organism>
<evidence type="ECO:0000313" key="3">
    <source>
        <dbReference type="Proteomes" id="UP000887159"/>
    </source>
</evidence>